<evidence type="ECO:0000313" key="3">
    <source>
        <dbReference type="EMBL" id="SQH24194.1"/>
    </source>
</evidence>
<evidence type="ECO:0000313" key="4">
    <source>
        <dbReference type="Proteomes" id="UP000248598"/>
    </source>
</evidence>
<dbReference type="PROSITE" id="PS51257">
    <property type="entry name" value="PROKAR_LIPOPROTEIN"/>
    <property type="match status" value="1"/>
</dbReference>
<name>A0AAX2J0U6_KINKI</name>
<accession>A0AAX2J0U6</accession>
<proteinExistence type="predicted"/>
<dbReference type="Proteomes" id="UP000248598">
    <property type="component" value="Chromosome 1"/>
</dbReference>
<evidence type="ECO:0000256" key="1">
    <source>
        <dbReference type="SAM" id="SignalP"/>
    </source>
</evidence>
<feature type="signal peptide" evidence="1">
    <location>
        <begin position="1"/>
        <end position="18"/>
    </location>
</feature>
<dbReference type="RefSeq" id="WP_003788532.1">
    <property type="nucleotide sequence ID" value="NZ_CP091518.1"/>
</dbReference>
<protein>
    <submittedName>
        <fullName evidence="3">Lumazine-binding domain</fullName>
    </submittedName>
</protein>
<gene>
    <name evidence="3" type="ORF">NCTC10529_00351</name>
</gene>
<dbReference type="InterPro" id="IPR024267">
    <property type="entry name" value="DUF4878"/>
</dbReference>
<keyword evidence="1" id="KW-0732">Signal</keyword>
<dbReference type="Gene3D" id="3.10.450.50">
    <property type="match status" value="1"/>
</dbReference>
<sequence length="136" mass="14654">MHKMFKWLAVAVVSGVLAACGGGGGSSPESAAKTFVEKSYQGDADAVVAMIHIPEEDKKPGVEEVISGKIKAGVAEQKDYAEKQNGVAEITTEPAQVSPNDSKRATVNVQIKFKNDKTRQDRVRLIEVDGNWKINL</sequence>
<dbReference type="EMBL" id="LS483426">
    <property type="protein sequence ID" value="SQH24194.1"/>
    <property type="molecule type" value="Genomic_DNA"/>
</dbReference>
<feature type="chain" id="PRO_5043757674" evidence="1">
    <location>
        <begin position="19"/>
        <end position="136"/>
    </location>
</feature>
<reference evidence="3 4" key="1">
    <citation type="submission" date="2018-06" db="EMBL/GenBank/DDBJ databases">
        <authorList>
            <consortium name="Pathogen Informatics"/>
            <person name="Doyle S."/>
        </authorList>
    </citation>
    <scope>NUCLEOTIDE SEQUENCE [LARGE SCALE GENOMIC DNA]</scope>
    <source>
        <strain evidence="3 4">NCTC10529</strain>
    </source>
</reference>
<feature type="domain" description="DUF4878" evidence="2">
    <location>
        <begin position="23"/>
        <end position="135"/>
    </location>
</feature>
<organism evidence="3 4">
    <name type="scientific">Kingella kingae</name>
    <dbReference type="NCBI Taxonomy" id="504"/>
    <lineage>
        <taxon>Bacteria</taxon>
        <taxon>Pseudomonadati</taxon>
        <taxon>Pseudomonadota</taxon>
        <taxon>Betaproteobacteria</taxon>
        <taxon>Neisseriales</taxon>
        <taxon>Neisseriaceae</taxon>
        <taxon>Kingella</taxon>
    </lineage>
</organism>
<evidence type="ECO:0000259" key="2">
    <source>
        <dbReference type="Pfam" id="PF12870"/>
    </source>
</evidence>
<dbReference type="Pfam" id="PF12870">
    <property type="entry name" value="DUF4878"/>
    <property type="match status" value="1"/>
</dbReference>
<dbReference type="GeneID" id="93261669"/>
<dbReference type="AlphaFoldDB" id="A0AAX2J0U6"/>